<evidence type="ECO:0000313" key="3">
    <source>
        <dbReference type="Proteomes" id="UP000198693"/>
    </source>
</evidence>
<name>A0A1I7FWY9_9GAMM</name>
<dbReference type="Proteomes" id="UP000198693">
    <property type="component" value="Unassembled WGS sequence"/>
</dbReference>
<feature type="transmembrane region" description="Helical" evidence="1">
    <location>
        <begin position="12"/>
        <end position="29"/>
    </location>
</feature>
<reference evidence="3" key="1">
    <citation type="submission" date="2016-10" db="EMBL/GenBank/DDBJ databases">
        <authorList>
            <person name="Varghese N."/>
            <person name="Submissions S."/>
        </authorList>
    </citation>
    <scope>NUCLEOTIDE SEQUENCE [LARGE SCALE GENOMIC DNA]</scope>
    <source>
        <strain evidence="3">CGMCC 1.6981</strain>
    </source>
</reference>
<sequence length="72" mass="7838">MTAYDLLQMLTYGFHLVGLLVCLAGLSLARRPERRLTGRAVAVFGFLIAVAPVLMQLFGVIEPAPMPSLPPR</sequence>
<keyword evidence="1" id="KW-0472">Membrane</keyword>
<feature type="transmembrane region" description="Helical" evidence="1">
    <location>
        <begin position="41"/>
        <end position="61"/>
    </location>
</feature>
<dbReference type="OrthoDB" id="6173562at2"/>
<accession>A0A1I7FWY9</accession>
<dbReference type="EMBL" id="FPBP01000002">
    <property type="protein sequence ID" value="SFU40752.1"/>
    <property type="molecule type" value="Genomic_DNA"/>
</dbReference>
<keyword evidence="3" id="KW-1185">Reference proteome</keyword>
<evidence type="ECO:0000313" key="2">
    <source>
        <dbReference type="EMBL" id="SFU40752.1"/>
    </source>
</evidence>
<dbReference type="AlphaFoldDB" id="A0A1I7FWY9"/>
<protein>
    <submittedName>
        <fullName evidence="2">Uncharacterized protein</fullName>
    </submittedName>
</protein>
<keyword evidence="1" id="KW-1133">Transmembrane helix</keyword>
<evidence type="ECO:0000256" key="1">
    <source>
        <dbReference type="SAM" id="Phobius"/>
    </source>
</evidence>
<keyword evidence="1" id="KW-0812">Transmembrane</keyword>
<gene>
    <name evidence="2" type="ORF">SAMN04487955_10264</name>
</gene>
<organism evidence="2 3">
    <name type="scientific">Halomonas korlensis</name>
    <dbReference type="NCBI Taxonomy" id="463301"/>
    <lineage>
        <taxon>Bacteria</taxon>
        <taxon>Pseudomonadati</taxon>
        <taxon>Pseudomonadota</taxon>
        <taxon>Gammaproteobacteria</taxon>
        <taxon>Oceanospirillales</taxon>
        <taxon>Halomonadaceae</taxon>
        <taxon>Halomonas</taxon>
    </lineage>
</organism>
<dbReference type="STRING" id="463301.SAMN04487955_10264"/>
<dbReference type="RefSeq" id="WP_089792819.1">
    <property type="nucleotide sequence ID" value="NZ_FPBP01000002.1"/>
</dbReference>
<proteinExistence type="predicted"/>